<dbReference type="InterPro" id="IPR036388">
    <property type="entry name" value="WH-like_DNA-bd_sf"/>
</dbReference>
<evidence type="ECO:0000313" key="4">
    <source>
        <dbReference type="Proteomes" id="UP001306508"/>
    </source>
</evidence>
<name>A0AAN7WP84_9SACH</name>
<sequence>MDLFSPRPEHTQLDNDTINPKNEQLPKIIPSGSFNAVTSTVINKTKSSAESNGLGFLLPPLPLHTSSISNYNLDNITVPESTLDLSSSSSTTLQKNPGFPSPPQSPKLSIERKTQISKDKTRNSDEISPSVSGINEGKSINATRFNLDKDIFLVRPDWEQGLNVTKYKRSNRRFMSYYRIFKDKDKDSASVLPFQREYRYSLRNNRYRDTKEDVDHYYDGSVASQRLVPNSKCITPSFATGKEPNILKQGKKWITKTSIGSSPKKVMVYSHNHTTPNINWELLPDYSPSLATLPTTNVNKSMRVEWKGSMMDLSNDPLRDKLHPAELNLAQILRLPCSLYLDSKRRLFMSKVERMQQGLPFRRTDAQKACHIDVNKASRLYSAYEKVGWLDDKLFTKYL</sequence>
<organism evidence="3 4">
    <name type="scientific">Arxiozyma heterogenica</name>
    <dbReference type="NCBI Taxonomy" id="278026"/>
    <lineage>
        <taxon>Eukaryota</taxon>
        <taxon>Fungi</taxon>
        <taxon>Dikarya</taxon>
        <taxon>Ascomycota</taxon>
        <taxon>Saccharomycotina</taxon>
        <taxon>Saccharomycetes</taxon>
        <taxon>Saccharomycetales</taxon>
        <taxon>Saccharomycetaceae</taxon>
        <taxon>Arxiozyma</taxon>
    </lineage>
</organism>
<dbReference type="GO" id="GO:0006338">
    <property type="term" value="P:chromatin remodeling"/>
    <property type="evidence" value="ECO:0007669"/>
    <property type="project" value="TreeGrafter"/>
</dbReference>
<evidence type="ECO:0000259" key="2">
    <source>
        <dbReference type="PROSITE" id="PS50934"/>
    </source>
</evidence>
<feature type="region of interest" description="Disordered" evidence="1">
    <location>
        <begin position="82"/>
        <end position="135"/>
    </location>
</feature>
<keyword evidence="4" id="KW-1185">Reference proteome</keyword>
<accession>A0AAN7WP84</accession>
<proteinExistence type="predicted"/>
<dbReference type="GO" id="GO:0003682">
    <property type="term" value="F:chromatin binding"/>
    <property type="evidence" value="ECO:0007669"/>
    <property type="project" value="TreeGrafter"/>
</dbReference>
<dbReference type="GO" id="GO:0003713">
    <property type="term" value="F:transcription coactivator activity"/>
    <property type="evidence" value="ECO:0007669"/>
    <property type="project" value="TreeGrafter"/>
</dbReference>
<evidence type="ECO:0000256" key="1">
    <source>
        <dbReference type="SAM" id="MobiDB-lite"/>
    </source>
</evidence>
<gene>
    <name evidence="3" type="ORF">RI543_000506</name>
</gene>
<dbReference type="Gene3D" id="1.10.10.10">
    <property type="entry name" value="Winged helix-like DNA-binding domain superfamily/Winged helix DNA-binding domain"/>
    <property type="match status" value="1"/>
</dbReference>
<feature type="domain" description="SWIRM" evidence="2">
    <location>
        <begin position="302"/>
        <end position="399"/>
    </location>
</feature>
<feature type="compositionally biased region" description="Polar residues" evidence="1">
    <location>
        <begin position="126"/>
        <end position="135"/>
    </location>
</feature>
<dbReference type="EMBL" id="JAWIZZ010000022">
    <property type="protein sequence ID" value="KAK5782020.1"/>
    <property type="molecule type" value="Genomic_DNA"/>
</dbReference>
<dbReference type="PANTHER" id="PTHR12374:SF21">
    <property type="entry name" value="SWIRM DOMAIN-CONTAINING PROTEIN FUN19-RELATED"/>
    <property type="match status" value="1"/>
</dbReference>
<dbReference type="PROSITE" id="PS50934">
    <property type="entry name" value="SWIRM"/>
    <property type="match status" value="1"/>
</dbReference>
<reference evidence="4" key="1">
    <citation type="submission" date="2023-07" db="EMBL/GenBank/DDBJ databases">
        <title>A draft genome of Kazachstania heterogenica Y-27499.</title>
        <authorList>
            <person name="Donic C."/>
            <person name="Kralova J.S."/>
            <person name="Fidel L."/>
            <person name="Ben-Dor S."/>
            <person name="Jung S."/>
        </authorList>
    </citation>
    <scope>NUCLEOTIDE SEQUENCE [LARGE SCALE GENOMIC DNA]</scope>
    <source>
        <strain evidence="4">Y27499</strain>
    </source>
</reference>
<dbReference type="SUPFAM" id="SSF46689">
    <property type="entry name" value="Homeodomain-like"/>
    <property type="match status" value="1"/>
</dbReference>
<dbReference type="InterPro" id="IPR009057">
    <property type="entry name" value="Homeodomain-like_sf"/>
</dbReference>
<comment type="caution">
    <text evidence="3">The sequence shown here is derived from an EMBL/GenBank/DDBJ whole genome shotgun (WGS) entry which is preliminary data.</text>
</comment>
<dbReference type="GO" id="GO:0070210">
    <property type="term" value="C:Rpd3L-Expanded complex"/>
    <property type="evidence" value="ECO:0007669"/>
    <property type="project" value="TreeGrafter"/>
</dbReference>
<feature type="compositionally biased region" description="Basic and acidic residues" evidence="1">
    <location>
        <begin position="109"/>
        <end position="125"/>
    </location>
</feature>
<dbReference type="Proteomes" id="UP001306508">
    <property type="component" value="Unassembled WGS sequence"/>
</dbReference>
<protein>
    <recommendedName>
        <fullName evidence="2">SWIRM domain-containing protein</fullName>
    </recommendedName>
</protein>
<evidence type="ECO:0000313" key="3">
    <source>
        <dbReference type="EMBL" id="KAK5782020.1"/>
    </source>
</evidence>
<dbReference type="FunFam" id="1.10.10.10:FF:000087">
    <property type="entry name" value="Transcriptional adapter 2"/>
    <property type="match status" value="1"/>
</dbReference>
<dbReference type="AlphaFoldDB" id="A0AAN7WP84"/>
<feature type="region of interest" description="Disordered" evidence="1">
    <location>
        <begin position="1"/>
        <end position="24"/>
    </location>
</feature>
<feature type="compositionally biased region" description="Low complexity" evidence="1">
    <location>
        <begin position="82"/>
        <end position="93"/>
    </location>
</feature>
<dbReference type="Pfam" id="PF04433">
    <property type="entry name" value="SWIRM"/>
    <property type="match status" value="1"/>
</dbReference>
<dbReference type="InterPro" id="IPR007526">
    <property type="entry name" value="SWIRM"/>
</dbReference>
<dbReference type="GO" id="GO:0006357">
    <property type="term" value="P:regulation of transcription by RNA polymerase II"/>
    <property type="evidence" value="ECO:0007669"/>
    <property type="project" value="TreeGrafter"/>
</dbReference>
<dbReference type="PANTHER" id="PTHR12374">
    <property type="entry name" value="TRANSCRIPTIONAL ADAPTOR 2 ADA2 -RELATED"/>
    <property type="match status" value="1"/>
</dbReference>